<gene>
    <name evidence="4" type="ORF">KCU98_g8337</name>
</gene>
<dbReference type="Pfam" id="PF01370">
    <property type="entry name" value="Epimerase"/>
    <property type="match status" value="1"/>
</dbReference>
<dbReference type="EMBL" id="JAHFXS010001027">
    <property type="protein sequence ID" value="KAG9980150.1"/>
    <property type="molecule type" value="Genomic_DNA"/>
</dbReference>
<comment type="similarity">
    <text evidence="2">Belongs to the NAD(P)-dependent epimerase/dehydratase family. Dihydroflavonol-4-reductase subfamily.</text>
</comment>
<protein>
    <submittedName>
        <fullName evidence="4">NAD(P)-binding protein</fullName>
    </submittedName>
</protein>
<dbReference type="Gene3D" id="3.40.50.720">
    <property type="entry name" value="NAD(P)-binding Rossmann-like Domain"/>
    <property type="match status" value="1"/>
</dbReference>
<evidence type="ECO:0000256" key="2">
    <source>
        <dbReference type="ARBA" id="ARBA00023445"/>
    </source>
</evidence>
<evidence type="ECO:0000256" key="1">
    <source>
        <dbReference type="ARBA" id="ARBA00023002"/>
    </source>
</evidence>
<sequence length="336" mass="37773">MSKSLIFITGATGFIGAEVVQQALEAGYRVRLSIRRPEQADTLKNRYAEYASDIETVVIRDITQREPFEKALDDVEYIIHIASPLPGQGKDLEQDFIKPALDGTEAILYTALKFPRIKSVVITSSGIALMPVDADMVSDKTFREDTGEVHPVNVDIEVPDSPEGQQLMYRISKILAHQATRDFLARKKPSYKLFTTHPTLVIGESRIQSSAEQIDFVNGILWTFIQHGLPNPNVLPSIWVDVKDVGATHIRALDCDAPSGTEFFVSGPDVTWNEIAEFTQQEYPEISKLEPNYEGPHPRAEALNAGKYLGLEWRPWKQTMRETVEQQLSFQDKVSK</sequence>
<comment type="caution">
    <text evidence="4">The sequence shown here is derived from an EMBL/GenBank/DDBJ whole genome shotgun (WGS) entry which is preliminary data.</text>
</comment>
<name>A0A9P8FSR0_AURME</name>
<keyword evidence="1" id="KW-0560">Oxidoreductase</keyword>
<dbReference type="InterPro" id="IPR036291">
    <property type="entry name" value="NAD(P)-bd_dom_sf"/>
</dbReference>
<dbReference type="InterPro" id="IPR050425">
    <property type="entry name" value="NAD(P)_dehydrat-like"/>
</dbReference>
<dbReference type="GO" id="GO:0016616">
    <property type="term" value="F:oxidoreductase activity, acting on the CH-OH group of donors, NAD or NADP as acceptor"/>
    <property type="evidence" value="ECO:0007669"/>
    <property type="project" value="TreeGrafter"/>
</dbReference>
<proteinExistence type="inferred from homology"/>
<keyword evidence="5" id="KW-1185">Reference proteome</keyword>
<dbReference type="AlphaFoldDB" id="A0A9P8FSR0"/>
<organism evidence="4 5">
    <name type="scientific">Aureobasidium melanogenum</name>
    <name type="common">Aureobasidium pullulans var. melanogenum</name>
    <dbReference type="NCBI Taxonomy" id="46634"/>
    <lineage>
        <taxon>Eukaryota</taxon>
        <taxon>Fungi</taxon>
        <taxon>Dikarya</taxon>
        <taxon>Ascomycota</taxon>
        <taxon>Pezizomycotina</taxon>
        <taxon>Dothideomycetes</taxon>
        <taxon>Dothideomycetidae</taxon>
        <taxon>Dothideales</taxon>
        <taxon>Saccotheciaceae</taxon>
        <taxon>Aureobasidium</taxon>
    </lineage>
</organism>
<reference evidence="4" key="2">
    <citation type="submission" date="2021-08" db="EMBL/GenBank/DDBJ databases">
        <authorList>
            <person name="Gostincar C."/>
            <person name="Sun X."/>
            <person name="Song Z."/>
            <person name="Gunde-Cimerman N."/>
        </authorList>
    </citation>
    <scope>NUCLEOTIDE SEQUENCE</scope>
    <source>
        <strain evidence="4">EXF-9298</strain>
    </source>
</reference>
<dbReference type="PANTHER" id="PTHR10366">
    <property type="entry name" value="NAD DEPENDENT EPIMERASE/DEHYDRATASE"/>
    <property type="match status" value="1"/>
</dbReference>
<feature type="non-terminal residue" evidence="4">
    <location>
        <position position="1"/>
    </location>
</feature>
<evidence type="ECO:0000313" key="4">
    <source>
        <dbReference type="EMBL" id="KAG9980150.1"/>
    </source>
</evidence>
<feature type="domain" description="NAD-dependent epimerase/dehydratase" evidence="3">
    <location>
        <begin position="6"/>
        <end position="205"/>
    </location>
</feature>
<dbReference type="PANTHER" id="PTHR10366:SF812">
    <property type="entry name" value="VPS9 DOMAIN-CONTAINING PROTEIN"/>
    <property type="match status" value="1"/>
</dbReference>
<dbReference type="Proteomes" id="UP000729357">
    <property type="component" value="Unassembled WGS sequence"/>
</dbReference>
<dbReference type="InterPro" id="IPR001509">
    <property type="entry name" value="Epimerase_deHydtase"/>
</dbReference>
<evidence type="ECO:0000259" key="3">
    <source>
        <dbReference type="Pfam" id="PF01370"/>
    </source>
</evidence>
<accession>A0A9P8FSR0</accession>
<evidence type="ECO:0000313" key="5">
    <source>
        <dbReference type="Proteomes" id="UP000729357"/>
    </source>
</evidence>
<dbReference type="SUPFAM" id="SSF51735">
    <property type="entry name" value="NAD(P)-binding Rossmann-fold domains"/>
    <property type="match status" value="1"/>
</dbReference>
<reference evidence="4" key="1">
    <citation type="journal article" date="2021" name="J Fungi (Basel)">
        <title>Virulence traits and population genomics of the black yeast Aureobasidium melanogenum.</title>
        <authorList>
            <person name="Cernosa A."/>
            <person name="Sun X."/>
            <person name="Gostincar C."/>
            <person name="Fang C."/>
            <person name="Gunde-Cimerman N."/>
            <person name="Song Z."/>
        </authorList>
    </citation>
    <scope>NUCLEOTIDE SEQUENCE</scope>
    <source>
        <strain evidence="4">EXF-9298</strain>
    </source>
</reference>